<sequence length="188" mass="22379">MKDVLLYSLKTYYSNDNNLTKLLNIIKFKKSVSLRIIDWFATNYSKKYNTIFVLYKDEDGNKTLKETCEIFSQFNVYNSYKSQLKAYSKKRFDPFCRRERLDIEINGHHLNTTIGQLNFFKWVINNNIIDYIEENIIEIENDMNYSLKQIKQNYKKSGSSTRKPRQEISKSAQKCLNKTPLKVSITFD</sequence>
<name>A0A6C0CCY2_9ZZZZ</name>
<dbReference type="AlphaFoldDB" id="A0A6C0CCY2"/>
<dbReference type="Pfam" id="PF23827">
    <property type="entry name" value="DUF7197"/>
    <property type="match status" value="1"/>
</dbReference>
<dbReference type="EMBL" id="MN739396">
    <property type="protein sequence ID" value="QHT02596.1"/>
    <property type="molecule type" value="Genomic_DNA"/>
</dbReference>
<organism evidence="1">
    <name type="scientific">viral metagenome</name>
    <dbReference type="NCBI Taxonomy" id="1070528"/>
    <lineage>
        <taxon>unclassified sequences</taxon>
        <taxon>metagenomes</taxon>
        <taxon>organismal metagenomes</taxon>
    </lineage>
</organism>
<evidence type="ECO:0000313" key="1">
    <source>
        <dbReference type="EMBL" id="QHT02596.1"/>
    </source>
</evidence>
<accession>A0A6C0CCY2</accession>
<reference evidence="1" key="1">
    <citation type="journal article" date="2020" name="Nature">
        <title>Giant virus diversity and host interactions through global metagenomics.</title>
        <authorList>
            <person name="Schulz F."/>
            <person name="Roux S."/>
            <person name="Paez-Espino D."/>
            <person name="Jungbluth S."/>
            <person name="Walsh D.A."/>
            <person name="Denef V.J."/>
            <person name="McMahon K.D."/>
            <person name="Konstantinidis K.T."/>
            <person name="Eloe-Fadrosh E.A."/>
            <person name="Kyrpides N.C."/>
            <person name="Woyke T."/>
        </authorList>
    </citation>
    <scope>NUCLEOTIDE SEQUENCE</scope>
    <source>
        <strain evidence="1">GVMAG-M-3300020595-32</strain>
    </source>
</reference>
<proteinExistence type="predicted"/>
<protein>
    <submittedName>
        <fullName evidence="1">Uncharacterized protein</fullName>
    </submittedName>
</protein>
<dbReference type="InterPro" id="IPR055621">
    <property type="entry name" value="DUF7197"/>
</dbReference>